<dbReference type="HOGENOM" id="CLU_1926431_0_0_11"/>
<accession>D2B5L5</accession>
<keyword evidence="2" id="KW-0472">Membrane</keyword>
<dbReference type="STRING" id="479432.Sros_6812"/>
<dbReference type="EMBL" id="CP001814">
    <property type="protein sequence ID" value="ACZ89520.1"/>
    <property type="molecule type" value="Genomic_DNA"/>
</dbReference>
<evidence type="ECO:0000256" key="1">
    <source>
        <dbReference type="SAM" id="MobiDB-lite"/>
    </source>
</evidence>
<protein>
    <submittedName>
        <fullName evidence="3">Uncharacterized protein</fullName>
    </submittedName>
</protein>
<feature type="compositionally biased region" description="Basic and acidic residues" evidence="1">
    <location>
        <begin position="122"/>
        <end position="131"/>
    </location>
</feature>
<evidence type="ECO:0000256" key="2">
    <source>
        <dbReference type="SAM" id="Phobius"/>
    </source>
</evidence>
<dbReference type="AlphaFoldDB" id="D2B5L5"/>
<gene>
    <name evidence="3" type="ordered locus">Sros_6812</name>
</gene>
<organism evidence="3 4">
    <name type="scientific">Streptosporangium roseum (strain ATCC 12428 / DSM 43021 / JCM 3005 / KCTC 9067 / NCIMB 10171 / NRRL 2505 / NI 9100)</name>
    <dbReference type="NCBI Taxonomy" id="479432"/>
    <lineage>
        <taxon>Bacteria</taxon>
        <taxon>Bacillati</taxon>
        <taxon>Actinomycetota</taxon>
        <taxon>Actinomycetes</taxon>
        <taxon>Streptosporangiales</taxon>
        <taxon>Streptosporangiaceae</taxon>
        <taxon>Streptosporangium</taxon>
    </lineage>
</organism>
<name>D2B5L5_STRRD</name>
<feature type="transmembrane region" description="Helical" evidence="2">
    <location>
        <begin position="79"/>
        <end position="106"/>
    </location>
</feature>
<feature type="region of interest" description="Disordered" evidence="1">
    <location>
        <begin position="109"/>
        <end position="131"/>
    </location>
</feature>
<dbReference type="KEGG" id="sro:Sros_6812"/>
<keyword evidence="2" id="KW-0812">Transmembrane</keyword>
<feature type="transmembrane region" description="Helical" evidence="2">
    <location>
        <begin position="21"/>
        <end position="42"/>
    </location>
</feature>
<keyword evidence="2" id="KW-1133">Transmembrane helix</keyword>
<dbReference type="RefSeq" id="WP_012893251.1">
    <property type="nucleotide sequence ID" value="NC_013595.1"/>
</dbReference>
<keyword evidence="4" id="KW-1185">Reference proteome</keyword>
<proteinExistence type="predicted"/>
<evidence type="ECO:0000313" key="3">
    <source>
        <dbReference type="EMBL" id="ACZ89520.1"/>
    </source>
</evidence>
<reference evidence="3 4" key="1">
    <citation type="journal article" date="2010" name="Stand. Genomic Sci.">
        <title>Complete genome sequence of Streptosporangium roseum type strain (NI 9100).</title>
        <authorList>
            <person name="Nolan M."/>
            <person name="Sikorski J."/>
            <person name="Jando M."/>
            <person name="Lucas S."/>
            <person name="Lapidus A."/>
            <person name="Glavina Del Rio T."/>
            <person name="Chen F."/>
            <person name="Tice H."/>
            <person name="Pitluck S."/>
            <person name="Cheng J.F."/>
            <person name="Chertkov O."/>
            <person name="Sims D."/>
            <person name="Meincke L."/>
            <person name="Brettin T."/>
            <person name="Han C."/>
            <person name="Detter J.C."/>
            <person name="Bruce D."/>
            <person name="Goodwin L."/>
            <person name="Land M."/>
            <person name="Hauser L."/>
            <person name="Chang Y.J."/>
            <person name="Jeffries C.D."/>
            <person name="Ivanova N."/>
            <person name="Mavromatis K."/>
            <person name="Mikhailova N."/>
            <person name="Chen A."/>
            <person name="Palaniappan K."/>
            <person name="Chain P."/>
            <person name="Rohde M."/>
            <person name="Goker M."/>
            <person name="Bristow J."/>
            <person name="Eisen J.A."/>
            <person name="Markowitz V."/>
            <person name="Hugenholtz P."/>
            <person name="Kyrpides N.C."/>
            <person name="Klenk H.P."/>
        </authorList>
    </citation>
    <scope>NUCLEOTIDE SEQUENCE [LARGE SCALE GENOMIC DNA]</scope>
    <source>
        <strain evidence="4">ATCC 12428 / DSM 43021 / JCM 3005 / NI 9100</strain>
    </source>
</reference>
<evidence type="ECO:0000313" key="4">
    <source>
        <dbReference type="Proteomes" id="UP000002029"/>
    </source>
</evidence>
<sequence>MSTDVGTAAAPRATRREWLGLAILALPAMLIAVDLTVLHLALPAPVAEAAEDTLAAAVNVARELPAAQGSGLVSVAREAFVYGLQTTAIVGAVLAVLLATVAATLAAQGPDAGPASACGGGRRGEVLREGG</sequence>
<dbReference type="Proteomes" id="UP000002029">
    <property type="component" value="Chromosome"/>
</dbReference>